<sequence length="50" mass="5223">MTCSRCSQHRPCNDEEAESLSCCSSFTGVEKGAAGASIGQLGRKRSISGE</sequence>
<organism evidence="1">
    <name type="scientific">Tanacetum cinerariifolium</name>
    <name type="common">Dalmatian daisy</name>
    <name type="synonym">Chrysanthemum cinerariifolium</name>
    <dbReference type="NCBI Taxonomy" id="118510"/>
    <lineage>
        <taxon>Eukaryota</taxon>
        <taxon>Viridiplantae</taxon>
        <taxon>Streptophyta</taxon>
        <taxon>Embryophyta</taxon>
        <taxon>Tracheophyta</taxon>
        <taxon>Spermatophyta</taxon>
        <taxon>Magnoliopsida</taxon>
        <taxon>eudicotyledons</taxon>
        <taxon>Gunneridae</taxon>
        <taxon>Pentapetalae</taxon>
        <taxon>asterids</taxon>
        <taxon>campanulids</taxon>
        <taxon>Asterales</taxon>
        <taxon>Asteraceae</taxon>
        <taxon>Asteroideae</taxon>
        <taxon>Anthemideae</taxon>
        <taxon>Anthemidinae</taxon>
        <taxon>Tanacetum</taxon>
    </lineage>
</organism>
<evidence type="ECO:0000313" key="1">
    <source>
        <dbReference type="EMBL" id="GFD54173.1"/>
    </source>
</evidence>
<proteinExistence type="predicted"/>
<dbReference type="EMBL" id="BKCJ011802889">
    <property type="protein sequence ID" value="GFD54173.1"/>
    <property type="molecule type" value="Genomic_DNA"/>
</dbReference>
<protein>
    <submittedName>
        <fullName evidence="1">Uncharacterized protein</fullName>
    </submittedName>
</protein>
<reference evidence="1" key="1">
    <citation type="journal article" date="2019" name="Sci. Rep.">
        <title>Draft genome of Tanacetum cinerariifolium, the natural source of mosquito coil.</title>
        <authorList>
            <person name="Yamashiro T."/>
            <person name="Shiraishi A."/>
            <person name="Satake H."/>
            <person name="Nakayama K."/>
        </authorList>
    </citation>
    <scope>NUCLEOTIDE SEQUENCE</scope>
</reference>
<dbReference type="AlphaFoldDB" id="A0A699X529"/>
<feature type="non-terminal residue" evidence="1">
    <location>
        <position position="1"/>
    </location>
</feature>
<gene>
    <name evidence="1" type="ORF">Tci_926142</name>
</gene>
<comment type="caution">
    <text evidence="1">The sequence shown here is derived from an EMBL/GenBank/DDBJ whole genome shotgun (WGS) entry which is preliminary data.</text>
</comment>
<accession>A0A699X529</accession>
<name>A0A699X529_TANCI</name>